<dbReference type="SUPFAM" id="SSF57667">
    <property type="entry name" value="beta-beta-alpha zinc fingers"/>
    <property type="match status" value="1"/>
</dbReference>
<dbReference type="AlphaFoldDB" id="A0A077WCI3"/>
<sequence length="409" mass="46126">MSIPEYDPTLDPNIINIFNPADQWVPRNVTLKTADRSPAIVEPKSSTPTANNPTSNLYCTACKKKFNNEATWQNHLKSAKHIANAKTKSKQQQQKQQQPSGSKATSSNVDPQVADALKNLQRASANPSTSVPMLWSLSKVFYSHRRPQHTYQSLQLVVDTLQSSEPPTGLTPSQISSTLYISRLALARLLCLYPSSTTADKKDLALNALNDKWKVDKSQLLSLAKTCTSITMENMMQACRQLASRFVAREEARTEPAKPKVDQNQCFTKILIEMATNIFGDDTRIRIVLLCLACVVCHFEGINSYEWMVHLAQLYESISAKHCASELHVICHDKLLDKNNIEVQRLWWHLFMALLLALETDDIVRADAILAMIQEDSKATQYEDIQVRKGNPKRGKMMIHMRGTHMMES</sequence>
<evidence type="ECO:0000256" key="4">
    <source>
        <dbReference type="SAM" id="MobiDB-lite"/>
    </source>
</evidence>
<feature type="compositionally biased region" description="Polar residues" evidence="4">
    <location>
        <begin position="99"/>
        <end position="109"/>
    </location>
</feature>
<dbReference type="InterPro" id="IPR013087">
    <property type="entry name" value="Znf_C2H2_type"/>
</dbReference>
<organism evidence="6">
    <name type="scientific">Lichtheimia ramosa</name>
    <dbReference type="NCBI Taxonomy" id="688394"/>
    <lineage>
        <taxon>Eukaryota</taxon>
        <taxon>Fungi</taxon>
        <taxon>Fungi incertae sedis</taxon>
        <taxon>Mucoromycota</taxon>
        <taxon>Mucoromycotina</taxon>
        <taxon>Mucoromycetes</taxon>
        <taxon>Mucorales</taxon>
        <taxon>Lichtheimiaceae</taxon>
        <taxon>Lichtheimia</taxon>
    </lineage>
</organism>
<dbReference type="GO" id="GO:0008270">
    <property type="term" value="F:zinc ion binding"/>
    <property type="evidence" value="ECO:0007669"/>
    <property type="project" value="UniProtKB-KW"/>
</dbReference>
<protein>
    <recommendedName>
        <fullName evidence="5">C2H2-type domain-containing protein</fullName>
    </recommendedName>
</protein>
<keyword evidence="1" id="KW-0479">Metal-binding</keyword>
<dbReference type="PROSITE" id="PS00028">
    <property type="entry name" value="ZINC_FINGER_C2H2_1"/>
    <property type="match status" value="1"/>
</dbReference>
<dbReference type="SMART" id="SM00451">
    <property type="entry name" value="ZnF_U1"/>
    <property type="match status" value="1"/>
</dbReference>
<feature type="region of interest" description="Disordered" evidence="4">
    <location>
        <begin position="82"/>
        <end position="109"/>
    </location>
</feature>
<reference evidence="6" key="1">
    <citation type="journal article" date="2014" name="Genome Announc.">
        <title>De novo whole-genome sequence and genome annotation of Lichtheimia ramosa.</title>
        <authorList>
            <person name="Linde J."/>
            <person name="Schwartze V."/>
            <person name="Binder U."/>
            <person name="Lass-Florl C."/>
            <person name="Voigt K."/>
            <person name="Horn F."/>
        </authorList>
    </citation>
    <scope>NUCLEOTIDE SEQUENCE</scope>
    <source>
        <strain evidence="6">JMRC FSU:6197</strain>
    </source>
</reference>
<keyword evidence="3" id="KW-0862">Zinc</keyword>
<dbReference type="EMBL" id="LK023315">
    <property type="protein sequence ID" value="CDS04864.1"/>
    <property type="molecule type" value="Genomic_DNA"/>
</dbReference>
<evidence type="ECO:0000256" key="3">
    <source>
        <dbReference type="ARBA" id="ARBA00022833"/>
    </source>
</evidence>
<accession>A0A077WCI3</accession>
<dbReference type="InterPro" id="IPR003604">
    <property type="entry name" value="Matrin/U1-like-C_Znf_C2H2"/>
</dbReference>
<gene>
    <name evidence="6" type="ORF">LRAMOSA07394</name>
</gene>
<dbReference type="InterPro" id="IPR036236">
    <property type="entry name" value="Znf_C2H2_sf"/>
</dbReference>
<proteinExistence type="predicted"/>
<keyword evidence="2" id="KW-0863">Zinc-finger</keyword>
<dbReference type="OrthoDB" id="2108430at2759"/>
<evidence type="ECO:0000313" key="6">
    <source>
        <dbReference type="EMBL" id="CDS04864.1"/>
    </source>
</evidence>
<dbReference type="Pfam" id="PF12171">
    <property type="entry name" value="zf-C2H2_jaz"/>
    <property type="match status" value="1"/>
</dbReference>
<name>A0A077WCI3_9FUNG</name>
<evidence type="ECO:0000256" key="1">
    <source>
        <dbReference type="ARBA" id="ARBA00022723"/>
    </source>
</evidence>
<dbReference type="InterPro" id="IPR022755">
    <property type="entry name" value="Znf_C2H2_jaz"/>
</dbReference>
<evidence type="ECO:0000259" key="5">
    <source>
        <dbReference type="PROSITE" id="PS00028"/>
    </source>
</evidence>
<dbReference type="Gene3D" id="3.30.160.60">
    <property type="entry name" value="Classic Zinc Finger"/>
    <property type="match status" value="1"/>
</dbReference>
<evidence type="ECO:0000256" key="2">
    <source>
        <dbReference type="ARBA" id="ARBA00022771"/>
    </source>
</evidence>
<dbReference type="GO" id="GO:0003676">
    <property type="term" value="F:nucleic acid binding"/>
    <property type="evidence" value="ECO:0007669"/>
    <property type="project" value="InterPro"/>
</dbReference>
<feature type="domain" description="C2H2-type" evidence="5">
    <location>
        <begin position="59"/>
        <end position="81"/>
    </location>
</feature>